<dbReference type="Proteomes" id="UP000636800">
    <property type="component" value="Chromosome 11"/>
</dbReference>
<comment type="caution">
    <text evidence="2">The sequence shown here is derived from an EMBL/GenBank/DDBJ whole genome shotgun (WGS) entry which is preliminary data.</text>
</comment>
<dbReference type="OrthoDB" id="824057at2759"/>
<reference evidence="3 4" key="1">
    <citation type="journal article" date="2020" name="Nat. Food">
        <title>A phased Vanilla planifolia genome enables genetic improvement of flavour and production.</title>
        <authorList>
            <person name="Hasing T."/>
            <person name="Tang H."/>
            <person name="Brym M."/>
            <person name="Khazi F."/>
            <person name="Huang T."/>
            <person name="Chambers A.H."/>
        </authorList>
    </citation>
    <scope>NUCLEOTIDE SEQUENCE [LARGE SCALE GENOMIC DNA]</scope>
    <source>
        <tissue evidence="2">Leaf</tissue>
    </source>
</reference>
<gene>
    <name evidence="2" type="ORF">HPP92_020519</name>
    <name evidence="1" type="ORF">HPP92_020909</name>
</gene>
<dbReference type="Proteomes" id="UP000639772">
    <property type="component" value="Chromosome 11"/>
</dbReference>
<organism evidence="2 4">
    <name type="scientific">Vanilla planifolia</name>
    <name type="common">Vanilla</name>
    <dbReference type="NCBI Taxonomy" id="51239"/>
    <lineage>
        <taxon>Eukaryota</taxon>
        <taxon>Viridiplantae</taxon>
        <taxon>Streptophyta</taxon>
        <taxon>Embryophyta</taxon>
        <taxon>Tracheophyta</taxon>
        <taxon>Spermatophyta</taxon>
        <taxon>Magnoliopsida</taxon>
        <taxon>Liliopsida</taxon>
        <taxon>Asparagales</taxon>
        <taxon>Orchidaceae</taxon>
        <taxon>Vanilloideae</taxon>
        <taxon>Vanilleae</taxon>
        <taxon>Vanilla</taxon>
    </lineage>
</organism>
<dbReference type="EMBL" id="JADCNM010000011">
    <property type="protein sequence ID" value="KAG0462043.1"/>
    <property type="molecule type" value="Genomic_DNA"/>
</dbReference>
<dbReference type="InterPro" id="IPR036291">
    <property type="entry name" value="NAD(P)-bd_dom_sf"/>
</dbReference>
<dbReference type="SUPFAM" id="SSF51735">
    <property type="entry name" value="NAD(P)-binding Rossmann-fold domains"/>
    <property type="match status" value="1"/>
</dbReference>
<dbReference type="EMBL" id="JADCNL010000011">
    <property type="protein sequence ID" value="KAG0460612.1"/>
    <property type="molecule type" value="Genomic_DNA"/>
</dbReference>
<evidence type="ECO:0000313" key="3">
    <source>
        <dbReference type="Proteomes" id="UP000636800"/>
    </source>
</evidence>
<protein>
    <submittedName>
        <fullName evidence="2">Uncharacterized protein</fullName>
    </submittedName>
</protein>
<dbReference type="Gene3D" id="3.40.50.720">
    <property type="entry name" value="NAD(P)-binding Rossmann-like Domain"/>
    <property type="match status" value="1"/>
</dbReference>
<evidence type="ECO:0000313" key="2">
    <source>
        <dbReference type="EMBL" id="KAG0462043.1"/>
    </source>
</evidence>
<dbReference type="AlphaFoldDB" id="A0A835PZV3"/>
<accession>A0A835PZV3</accession>
<evidence type="ECO:0000313" key="4">
    <source>
        <dbReference type="Proteomes" id="UP000639772"/>
    </source>
</evidence>
<keyword evidence="3" id="KW-1185">Reference proteome</keyword>
<evidence type="ECO:0000313" key="1">
    <source>
        <dbReference type="EMBL" id="KAG0460612.1"/>
    </source>
</evidence>
<name>A0A835PZV3_VANPL</name>
<sequence>MAAEIARQAACVMGATSRLGSAFVDLLLLRGYDIHVATFSRGHLPFLHASVFRFYQNENMRVKWFKSEPLDNHIIAEAVRGCSGVFHTFDDDSYDIK</sequence>
<proteinExistence type="predicted"/>